<accession>A0A5B7JQ85</accession>
<organism evidence="1 2">
    <name type="scientific">Portunus trituberculatus</name>
    <name type="common">Swimming crab</name>
    <name type="synonym">Neptunus trituberculatus</name>
    <dbReference type="NCBI Taxonomy" id="210409"/>
    <lineage>
        <taxon>Eukaryota</taxon>
        <taxon>Metazoa</taxon>
        <taxon>Ecdysozoa</taxon>
        <taxon>Arthropoda</taxon>
        <taxon>Crustacea</taxon>
        <taxon>Multicrustacea</taxon>
        <taxon>Malacostraca</taxon>
        <taxon>Eumalacostraca</taxon>
        <taxon>Eucarida</taxon>
        <taxon>Decapoda</taxon>
        <taxon>Pleocyemata</taxon>
        <taxon>Brachyura</taxon>
        <taxon>Eubrachyura</taxon>
        <taxon>Portunoidea</taxon>
        <taxon>Portunidae</taxon>
        <taxon>Portuninae</taxon>
        <taxon>Portunus</taxon>
    </lineage>
</organism>
<keyword evidence="2" id="KW-1185">Reference proteome</keyword>
<name>A0A5B7JQ85_PORTR</name>
<comment type="caution">
    <text evidence="1">The sequence shown here is derived from an EMBL/GenBank/DDBJ whole genome shotgun (WGS) entry which is preliminary data.</text>
</comment>
<reference evidence="1 2" key="1">
    <citation type="submission" date="2019-05" db="EMBL/GenBank/DDBJ databases">
        <title>Another draft genome of Portunus trituberculatus and its Hox gene families provides insights of decapod evolution.</title>
        <authorList>
            <person name="Jeong J.-H."/>
            <person name="Song I."/>
            <person name="Kim S."/>
            <person name="Choi T."/>
            <person name="Kim D."/>
            <person name="Ryu S."/>
            <person name="Kim W."/>
        </authorList>
    </citation>
    <scope>NUCLEOTIDE SEQUENCE [LARGE SCALE GENOMIC DNA]</scope>
    <source>
        <tissue evidence="1">Muscle</tissue>
    </source>
</reference>
<dbReference type="Proteomes" id="UP000324222">
    <property type="component" value="Unassembled WGS sequence"/>
</dbReference>
<sequence>MVLSCPSRVVHTLSSFNLYEDAIEDSRDPHHDDLLAAITEATTQ</sequence>
<evidence type="ECO:0000313" key="1">
    <source>
        <dbReference type="EMBL" id="MPC96496.1"/>
    </source>
</evidence>
<dbReference type="EMBL" id="VSRR010106206">
    <property type="protein sequence ID" value="MPC96496.1"/>
    <property type="molecule type" value="Genomic_DNA"/>
</dbReference>
<dbReference type="AlphaFoldDB" id="A0A5B7JQ85"/>
<dbReference type="OrthoDB" id="10063592at2759"/>
<proteinExistence type="predicted"/>
<gene>
    <name evidence="1" type="ORF">E2C01_091757</name>
</gene>
<protein>
    <submittedName>
        <fullName evidence="1">Uncharacterized protein</fullName>
    </submittedName>
</protein>
<evidence type="ECO:0000313" key="2">
    <source>
        <dbReference type="Proteomes" id="UP000324222"/>
    </source>
</evidence>